<gene>
    <name evidence="3" type="ORF">XthCFBP4691_03790</name>
</gene>
<accession>A0A2S6ZJN6</accession>
<name>A0A2S6ZJN6_9XANT</name>
<dbReference type="Proteomes" id="UP000239898">
    <property type="component" value="Unassembled WGS sequence"/>
</dbReference>
<dbReference type="InterPro" id="IPR002477">
    <property type="entry name" value="Peptidoglycan-bd-like"/>
</dbReference>
<feature type="domain" description="Peptidoglycan binding-like" evidence="2">
    <location>
        <begin position="316"/>
        <end position="375"/>
    </location>
</feature>
<dbReference type="RefSeq" id="WP_128419203.1">
    <property type="nucleotide sequence ID" value="NZ_CP049017.1"/>
</dbReference>
<reference evidence="3 4" key="1">
    <citation type="submission" date="2016-08" db="EMBL/GenBank/DDBJ databases">
        <title>Evolution of the type three secretion system and type three effector repertoires in Xanthomonas.</title>
        <authorList>
            <person name="Merda D."/>
            <person name="Briand M."/>
            <person name="Bosis E."/>
            <person name="Rousseau C."/>
            <person name="Portier P."/>
            <person name="Jacques M.-A."/>
            <person name="Fischer-Le Saux M."/>
        </authorList>
    </citation>
    <scope>NUCLEOTIDE SEQUENCE [LARGE SCALE GENOMIC DNA]</scope>
    <source>
        <strain evidence="3 4">CFBP 4691</strain>
    </source>
</reference>
<dbReference type="Pfam" id="PF01471">
    <property type="entry name" value="PG_binding_1"/>
    <property type="match status" value="1"/>
</dbReference>
<evidence type="ECO:0000313" key="3">
    <source>
        <dbReference type="EMBL" id="PPT92467.1"/>
    </source>
</evidence>
<feature type="region of interest" description="Disordered" evidence="1">
    <location>
        <begin position="374"/>
        <end position="413"/>
    </location>
</feature>
<evidence type="ECO:0000256" key="1">
    <source>
        <dbReference type="SAM" id="MobiDB-lite"/>
    </source>
</evidence>
<dbReference type="AlphaFoldDB" id="A0A2S6ZJN6"/>
<feature type="compositionally biased region" description="Low complexity" evidence="1">
    <location>
        <begin position="387"/>
        <end position="401"/>
    </location>
</feature>
<organism evidence="3 4">
    <name type="scientific">Xanthomonas theicola</name>
    <dbReference type="NCBI Taxonomy" id="56464"/>
    <lineage>
        <taxon>Bacteria</taxon>
        <taxon>Pseudomonadati</taxon>
        <taxon>Pseudomonadota</taxon>
        <taxon>Gammaproteobacteria</taxon>
        <taxon>Lysobacterales</taxon>
        <taxon>Lysobacteraceae</taxon>
        <taxon>Xanthomonas</taxon>
    </lineage>
</organism>
<dbReference type="InterPro" id="IPR036365">
    <property type="entry name" value="PGBD-like_sf"/>
</dbReference>
<dbReference type="SUPFAM" id="SSF47090">
    <property type="entry name" value="PGBD-like"/>
    <property type="match status" value="1"/>
</dbReference>
<proteinExistence type="predicted"/>
<dbReference type="EMBL" id="MIGX01000009">
    <property type="protein sequence ID" value="PPT92467.1"/>
    <property type="molecule type" value="Genomic_DNA"/>
</dbReference>
<dbReference type="Gene3D" id="1.10.101.10">
    <property type="entry name" value="PGBD-like superfamily/PGBD"/>
    <property type="match status" value="1"/>
</dbReference>
<protein>
    <recommendedName>
        <fullName evidence="2">Peptidoglycan binding-like domain-containing protein</fullName>
    </recommendedName>
</protein>
<evidence type="ECO:0000259" key="2">
    <source>
        <dbReference type="Pfam" id="PF01471"/>
    </source>
</evidence>
<dbReference type="OrthoDB" id="1491023at2"/>
<keyword evidence="4" id="KW-1185">Reference proteome</keyword>
<sequence>MPNINTSDHNSLAGSVYFVVGRGTEGGPSSYRLSIAGVTSGASDPGWGDANNVIANSGYTFGAIQVDLGQRGTWPVGAVENTSLKQGEKTYVDAIIDQSNTYAKKHDLKFTGDLPQLRSDLLSHGNGKSGRSKISFIDEDTRDSINAWAASPEGKQWVHKNIDYPQIKAATETAMSILEKHGKNIETDRHFETINILAKTANQMPSQLEKYKDIMDKGGDYQDVLNTANDIKKRHSYYDAPKAAALAEKYENIYNDPSKKEILDRAHVKVSSLTYDPSKESNDSDIKEALKAVNQSTRTHDQNHPANGVLKLGSHGEAVGTLQADLAALGYTDSRGRPLHPDKDFGRDTDAALRAFQHDHGLEQDGIAGPTTLKAVQRQRHGQAIESPASQSANPAPASSDNDPRNPDNPNHALYCELHRRIPDTSENRLLQFTAACHSNRITADNLSTVYLDEANMKIGFAGLSLLSTPVLVDLNARPPQPEQSIQQIQQYDQQQAQMMAQTQNAQINTQRQ</sequence>
<evidence type="ECO:0000313" key="4">
    <source>
        <dbReference type="Proteomes" id="UP000239898"/>
    </source>
</evidence>
<dbReference type="InterPro" id="IPR036366">
    <property type="entry name" value="PGBDSf"/>
</dbReference>
<comment type="caution">
    <text evidence="3">The sequence shown here is derived from an EMBL/GenBank/DDBJ whole genome shotgun (WGS) entry which is preliminary data.</text>
</comment>